<evidence type="ECO:0000313" key="3">
    <source>
        <dbReference type="EMBL" id="MFC6396618.1"/>
    </source>
</evidence>
<keyword evidence="4" id="KW-1185">Reference proteome</keyword>
<gene>
    <name evidence="3" type="ORF">ACFP57_06415</name>
</gene>
<comment type="caution">
    <text evidence="3">The sequence shown here is derived from an EMBL/GenBank/DDBJ whole genome shotgun (WGS) entry which is preliminary data.</text>
</comment>
<evidence type="ECO:0000259" key="2">
    <source>
        <dbReference type="PROSITE" id="PS51462"/>
    </source>
</evidence>
<dbReference type="PROSITE" id="PS51462">
    <property type="entry name" value="NUDIX"/>
    <property type="match status" value="1"/>
</dbReference>
<proteinExistence type="predicted"/>
<evidence type="ECO:0000313" key="4">
    <source>
        <dbReference type="Proteomes" id="UP001596266"/>
    </source>
</evidence>
<dbReference type="Proteomes" id="UP001596266">
    <property type="component" value="Unassembled WGS sequence"/>
</dbReference>
<dbReference type="Pfam" id="PF00293">
    <property type="entry name" value="NUDIX"/>
    <property type="match status" value="1"/>
</dbReference>
<reference evidence="4" key="1">
    <citation type="journal article" date="2019" name="Int. J. Syst. Evol. Microbiol.">
        <title>The Global Catalogue of Microorganisms (GCM) 10K type strain sequencing project: providing services to taxonomists for standard genome sequencing and annotation.</title>
        <authorList>
            <consortium name="The Broad Institute Genomics Platform"/>
            <consortium name="The Broad Institute Genome Sequencing Center for Infectious Disease"/>
            <person name="Wu L."/>
            <person name="Ma J."/>
        </authorList>
    </citation>
    <scope>NUCLEOTIDE SEQUENCE [LARGE SCALE GENOMIC DNA]</scope>
    <source>
        <strain evidence="4">CGMCC 1.15277</strain>
    </source>
</reference>
<protein>
    <submittedName>
        <fullName evidence="3">NUDIX domain-containing protein</fullName>
    </submittedName>
</protein>
<organism evidence="3 4">
    <name type="scientific">Luteococcus sanguinis</name>
    <dbReference type="NCBI Taxonomy" id="174038"/>
    <lineage>
        <taxon>Bacteria</taxon>
        <taxon>Bacillati</taxon>
        <taxon>Actinomycetota</taxon>
        <taxon>Actinomycetes</taxon>
        <taxon>Propionibacteriales</taxon>
        <taxon>Propionibacteriaceae</taxon>
        <taxon>Luteococcus</taxon>
    </lineage>
</organism>
<evidence type="ECO:0000256" key="1">
    <source>
        <dbReference type="ARBA" id="ARBA00022801"/>
    </source>
</evidence>
<dbReference type="PANTHER" id="PTHR11839">
    <property type="entry name" value="UDP/ADP-SUGAR PYROPHOSPHATASE"/>
    <property type="match status" value="1"/>
</dbReference>
<dbReference type="Gene3D" id="3.90.79.10">
    <property type="entry name" value="Nucleoside Triphosphate Pyrophosphohydrolase"/>
    <property type="match status" value="1"/>
</dbReference>
<name>A0ABW1X1W7_9ACTN</name>
<feature type="domain" description="Nudix hydrolase" evidence="2">
    <location>
        <begin position="48"/>
        <end position="188"/>
    </location>
</feature>
<accession>A0ABW1X1W7</accession>
<sequence>MTTSGPVRDTPEAWPTTRHEVLGHGRVCDFVEDDITPPSGETFTRQYLTHPGAVAVMALDDELRLAVVRQYRHPVAHRLVEPPAGLLDAVGEDWWEAARRELAEEALLAADDWRVLVDIFTTPGGCEEGIRIYLARGLHEAPRPEGFVVEDEEAHMSIEWMHLAELVDAVYAGEVSSPSLVSGVLALHAALLDGRINDLRPAGAPWPAREVWAQRVAERASQQA</sequence>
<dbReference type="InterPro" id="IPR000086">
    <property type="entry name" value="NUDIX_hydrolase_dom"/>
</dbReference>
<keyword evidence="1" id="KW-0378">Hydrolase</keyword>
<dbReference type="RefSeq" id="WP_343885597.1">
    <property type="nucleotide sequence ID" value="NZ_BAAAKI010000009.1"/>
</dbReference>
<dbReference type="PANTHER" id="PTHR11839:SF31">
    <property type="entry name" value="ADP-RIBOSE PYROPHOSPHATASE"/>
    <property type="match status" value="1"/>
</dbReference>
<dbReference type="EMBL" id="JBHSUA010000013">
    <property type="protein sequence ID" value="MFC6396618.1"/>
    <property type="molecule type" value="Genomic_DNA"/>
</dbReference>
<dbReference type="SUPFAM" id="SSF55811">
    <property type="entry name" value="Nudix"/>
    <property type="match status" value="1"/>
</dbReference>
<dbReference type="InterPro" id="IPR015797">
    <property type="entry name" value="NUDIX_hydrolase-like_dom_sf"/>
</dbReference>